<proteinExistence type="predicted"/>
<gene>
    <name evidence="1" type="ORF">T10_11494</name>
</gene>
<organism evidence="1 2">
    <name type="scientific">Trichinella papuae</name>
    <dbReference type="NCBI Taxonomy" id="268474"/>
    <lineage>
        <taxon>Eukaryota</taxon>
        <taxon>Metazoa</taxon>
        <taxon>Ecdysozoa</taxon>
        <taxon>Nematoda</taxon>
        <taxon>Enoplea</taxon>
        <taxon>Dorylaimia</taxon>
        <taxon>Trichinellida</taxon>
        <taxon>Trichinellidae</taxon>
        <taxon>Trichinella</taxon>
    </lineage>
</organism>
<name>A0A0V1N9V6_9BILA</name>
<accession>A0A0V1N9V6</accession>
<evidence type="ECO:0000313" key="2">
    <source>
        <dbReference type="Proteomes" id="UP000054843"/>
    </source>
</evidence>
<keyword evidence="2" id="KW-1185">Reference proteome</keyword>
<evidence type="ECO:0000313" key="1">
    <source>
        <dbReference type="EMBL" id="KRZ80765.1"/>
    </source>
</evidence>
<dbReference type="AlphaFoldDB" id="A0A0V1N9V6"/>
<dbReference type="EMBL" id="JYDO01000001">
    <property type="protein sequence ID" value="KRZ80765.1"/>
    <property type="molecule type" value="Genomic_DNA"/>
</dbReference>
<sequence length="93" mass="10950">MARICMKRSSFQVYIDKALFTHVYYLVPENNINAGSVNFILTALDNLQEKAYEDIFKQIVIENDESSKFVCVMICKRREKMKLLFNEADCENR</sequence>
<reference evidence="1 2" key="1">
    <citation type="submission" date="2015-01" db="EMBL/GenBank/DDBJ databases">
        <title>Evolution of Trichinella species and genotypes.</title>
        <authorList>
            <person name="Korhonen P.K."/>
            <person name="Edoardo P."/>
            <person name="Giuseppe L.R."/>
            <person name="Gasser R.B."/>
        </authorList>
    </citation>
    <scope>NUCLEOTIDE SEQUENCE [LARGE SCALE GENOMIC DNA]</scope>
    <source>
        <strain evidence="1">ISS1980</strain>
    </source>
</reference>
<dbReference type="Proteomes" id="UP000054843">
    <property type="component" value="Unassembled WGS sequence"/>
</dbReference>
<comment type="caution">
    <text evidence="1">The sequence shown here is derived from an EMBL/GenBank/DDBJ whole genome shotgun (WGS) entry which is preliminary data.</text>
</comment>
<protein>
    <submittedName>
        <fullName evidence="1">Uncharacterized protein</fullName>
    </submittedName>
</protein>